<evidence type="ECO:0000313" key="11">
    <source>
        <dbReference type="Ensembl" id="ENSSHAP00000045960.1"/>
    </source>
</evidence>
<proteinExistence type="predicted"/>
<dbReference type="GeneTree" id="ENSGT00940000160900"/>
<evidence type="ECO:0000256" key="6">
    <source>
        <dbReference type="ARBA" id="ARBA00078404"/>
    </source>
</evidence>
<dbReference type="GO" id="GO:0006334">
    <property type="term" value="P:nucleosome assembly"/>
    <property type="evidence" value="ECO:0007669"/>
    <property type="project" value="InterPro"/>
</dbReference>
<feature type="compositionally biased region" description="Basic residues" evidence="9">
    <location>
        <begin position="154"/>
        <end position="173"/>
    </location>
</feature>
<dbReference type="InterPro" id="IPR036388">
    <property type="entry name" value="WH-like_DNA-bd_sf"/>
</dbReference>
<dbReference type="Pfam" id="PF00538">
    <property type="entry name" value="Linker_histone"/>
    <property type="match status" value="1"/>
</dbReference>
<feature type="region of interest" description="Disordered" evidence="9">
    <location>
        <begin position="1"/>
        <end position="73"/>
    </location>
</feature>
<dbReference type="PROSITE" id="PS51504">
    <property type="entry name" value="H15"/>
    <property type="match status" value="1"/>
</dbReference>
<dbReference type="RefSeq" id="XP_031811446.1">
    <property type="nucleotide sequence ID" value="XM_031955586.1"/>
</dbReference>
<feature type="compositionally biased region" description="Basic and acidic residues" evidence="9">
    <location>
        <begin position="220"/>
        <end position="242"/>
    </location>
</feature>
<dbReference type="GO" id="GO:0000786">
    <property type="term" value="C:nucleosome"/>
    <property type="evidence" value="ECO:0007669"/>
    <property type="project" value="InterPro"/>
</dbReference>
<dbReference type="FunFam" id="1.10.10.10:FF:000393">
    <property type="entry name" value="Oocyte-specific H1 histone"/>
    <property type="match status" value="1"/>
</dbReference>
<dbReference type="InterPro" id="IPR036390">
    <property type="entry name" value="WH_DNA-bd_sf"/>
</dbReference>
<dbReference type="SMART" id="SM00526">
    <property type="entry name" value="H15"/>
    <property type="match status" value="1"/>
</dbReference>
<name>A0A7N4Q040_SARHA</name>
<evidence type="ECO:0000256" key="1">
    <source>
        <dbReference type="ARBA" id="ARBA00022454"/>
    </source>
</evidence>
<protein>
    <recommendedName>
        <fullName evidence="5">Histone H1.8</fullName>
    </recommendedName>
    <alternativeName>
        <fullName evidence="8">Histone H1oo</fullName>
    </alternativeName>
    <alternativeName>
        <fullName evidence="6">Oocyte-specific histone H1</fullName>
    </alternativeName>
    <alternativeName>
        <fullName evidence="7">Oocyte-specific linker histone H1</fullName>
    </alternativeName>
</protein>
<dbReference type="CDD" id="cd00073">
    <property type="entry name" value="H15"/>
    <property type="match status" value="1"/>
</dbReference>
<evidence type="ECO:0000256" key="8">
    <source>
        <dbReference type="ARBA" id="ARBA00080360"/>
    </source>
</evidence>
<dbReference type="InParanoid" id="A0A7N4Q040"/>
<reference evidence="11" key="3">
    <citation type="submission" date="2025-09" db="UniProtKB">
        <authorList>
            <consortium name="Ensembl"/>
        </authorList>
    </citation>
    <scope>IDENTIFICATION</scope>
</reference>
<evidence type="ECO:0000256" key="7">
    <source>
        <dbReference type="ARBA" id="ARBA00078520"/>
    </source>
</evidence>
<feature type="compositionally biased region" description="Low complexity" evidence="9">
    <location>
        <begin position="294"/>
        <end position="308"/>
    </location>
</feature>
<evidence type="ECO:0000259" key="10">
    <source>
        <dbReference type="PROSITE" id="PS51504"/>
    </source>
</evidence>
<evidence type="ECO:0000256" key="2">
    <source>
        <dbReference type="ARBA" id="ARBA00023125"/>
    </source>
</evidence>
<dbReference type="GO" id="GO:0005634">
    <property type="term" value="C:nucleus"/>
    <property type="evidence" value="ECO:0007669"/>
    <property type="project" value="UniProtKB-ARBA"/>
</dbReference>
<evidence type="ECO:0000256" key="5">
    <source>
        <dbReference type="ARBA" id="ARBA00073462"/>
    </source>
</evidence>
<dbReference type="Ensembl" id="ENSSHAT00000048509.1">
    <property type="protein sequence ID" value="ENSSHAP00000045960.1"/>
    <property type="gene ID" value="ENSSHAG00000029482.1"/>
</dbReference>
<dbReference type="Proteomes" id="UP000007648">
    <property type="component" value="Unassembled WGS sequence"/>
</dbReference>
<keyword evidence="12" id="KW-1185">Reference proteome</keyword>
<dbReference type="PRINTS" id="PR00624">
    <property type="entry name" value="HISTONEH5"/>
</dbReference>
<evidence type="ECO:0000256" key="9">
    <source>
        <dbReference type="SAM" id="MobiDB-lite"/>
    </source>
</evidence>
<dbReference type="GO" id="GO:0003677">
    <property type="term" value="F:DNA binding"/>
    <property type="evidence" value="ECO:0007669"/>
    <property type="project" value="UniProtKB-KW"/>
</dbReference>
<evidence type="ECO:0000256" key="3">
    <source>
        <dbReference type="ARBA" id="ARBA00023242"/>
    </source>
</evidence>
<dbReference type="Gene3D" id="1.10.10.10">
    <property type="entry name" value="Winged helix-like DNA-binding domain superfamily/Winged helix DNA-binding domain"/>
    <property type="match status" value="1"/>
</dbReference>
<keyword evidence="2" id="KW-0238">DNA-binding</keyword>
<dbReference type="SUPFAM" id="SSF46785">
    <property type="entry name" value="Winged helix' DNA-binding domain"/>
    <property type="match status" value="1"/>
</dbReference>
<feature type="compositionally biased region" description="Basic and acidic residues" evidence="9">
    <location>
        <begin position="441"/>
        <end position="463"/>
    </location>
</feature>
<feature type="domain" description="H15" evidence="10">
    <location>
        <begin position="71"/>
        <end position="149"/>
    </location>
</feature>
<keyword evidence="3" id="KW-0539">Nucleus</keyword>
<reference evidence="11" key="2">
    <citation type="submission" date="2025-08" db="UniProtKB">
        <authorList>
            <consortium name="Ensembl"/>
        </authorList>
    </citation>
    <scope>IDENTIFICATION</scope>
</reference>
<feature type="compositionally biased region" description="Low complexity" evidence="9">
    <location>
        <begin position="18"/>
        <end position="31"/>
    </location>
</feature>
<dbReference type="AlphaFoldDB" id="A0A7N4Q040"/>
<feature type="compositionally biased region" description="Basic residues" evidence="9">
    <location>
        <begin position="256"/>
        <end position="266"/>
    </location>
</feature>
<feature type="compositionally biased region" description="Basic and acidic residues" evidence="9">
    <location>
        <begin position="309"/>
        <end position="337"/>
    </location>
</feature>
<feature type="region of interest" description="Disordered" evidence="9">
    <location>
        <begin position="154"/>
        <end position="485"/>
    </location>
</feature>
<comment type="function">
    <text evidence="4">May play a key role in the control of gene expression during oogenesis and early embryogenesis, presumably through the perturbation of chromatin structure. Essential for meiotic maturation of germinal vesicle-stage oocytes. The somatic type linker histone H1c is rapidly replaced by H1oo in a donor nucleus transplanted into an oocyte. The greater mobility of H1oo as compared to H1c may contribute to this rapid replacement and increased instability of the embryonic chromatin structure. The rapid replacement of H1c with H1oo may play an important role in nuclear remodeling.</text>
</comment>
<evidence type="ECO:0000313" key="12">
    <source>
        <dbReference type="Proteomes" id="UP000007648"/>
    </source>
</evidence>
<feature type="compositionally biased region" description="Basic and acidic residues" evidence="9">
    <location>
        <begin position="361"/>
        <end position="372"/>
    </location>
</feature>
<feature type="compositionally biased region" description="Basic residues" evidence="9">
    <location>
        <begin position="190"/>
        <end position="210"/>
    </location>
</feature>
<dbReference type="InterPro" id="IPR005819">
    <property type="entry name" value="H1/H5"/>
</dbReference>
<keyword evidence="1" id="KW-0158">Chromosome</keyword>
<gene>
    <name evidence="11" type="primary">LOC105749591</name>
</gene>
<dbReference type="GO" id="GO:0030527">
    <property type="term" value="F:structural constituent of chromatin"/>
    <property type="evidence" value="ECO:0007669"/>
    <property type="project" value="InterPro"/>
</dbReference>
<accession>A0A7N4Q040</accession>
<organism evidence="11 12">
    <name type="scientific">Sarcophilus harrisii</name>
    <name type="common">Tasmanian devil</name>
    <name type="synonym">Sarcophilus laniarius</name>
    <dbReference type="NCBI Taxonomy" id="9305"/>
    <lineage>
        <taxon>Eukaryota</taxon>
        <taxon>Metazoa</taxon>
        <taxon>Chordata</taxon>
        <taxon>Craniata</taxon>
        <taxon>Vertebrata</taxon>
        <taxon>Euteleostomi</taxon>
        <taxon>Mammalia</taxon>
        <taxon>Metatheria</taxon>
        <taxon>Dasyuromorphia</taxon>
        <taxon>Dasyuridae</taxon>
        <taxon>Sarcophilus</taxon>
    </lineage>
</organism>
<evidence type="ECO:0000256" key="4">
    <source>
        <dbReference type="ARBA" id="ARBA00056213"/>
    </source>
</evidence>
<reference evidence="11 12" key="1">
    <citation type="journal article" date="2011" name="Proc. Natl. Acad. Sci. U.S.A.">
        <title>Genetic diversity and population structure of the endangered marsupial Sarcophilus harrisii (Tasmanian devil).</title>
        <authorList>
            <person name="Miller W."/>
            <person name="Hayes V.M."/>
            <person name="Ratan A."/>
            <person name="Petersen D.C."/>
            <person name="Wittekindt N.E."/>
            <person name="Miller J."/>
            <person name="Walenz B."/>
            <person name="Knight J."/>
            <person name="Qi J."/>
            <person name="Zhao F."/>
            <person name="Wang Q."/>
            <person name="Bedoya-Reina O.C."/>
            <person name="Katiyar N."/>
            <person name="Tomsho L.P."/>
            <person name="Kasson L.M."/>
            <person name="Hardie R.A."/>
            <person name="Woodbridge P."/>
            <person name="Tindall E.A."/>
            <person name="Bertelsen M.F."/>
            <person name="Dixon D."/>
            <person name="Pyecroft S."/>
            <person name="Helgen K.M."/>
            <person name="Lesk A.M."/>
            <person name="Pringle T.H."/>
            <person name="Patterson N."/>
            <person name="Zhang Y."/>
            <person name="Kreiss A."/>
            <person name="Woods G.M."/>
            <person name="Jones M.E."/>
            <person name="Schuster S.C."/>
        </authorList>
    </citation>
    <scope>NUCLEOTIDE SEQUENCE [LARGE SCALE GENOMIC DNA]</scope>
</reference>
<dbReference type="InterPro" id="IPR005818">
    <property type="entry name" value="Histone_H1/H5_H15"/>
</dbReference>
<dbReference type="GeneID" id="105749591"/>
<sequence>MSFEDELQPLRLSSSDDSGGPNQNSPNSPNSTYISNTVSSPADDFDSTQILDAPSESGGPGKTSVEPKLPSHPPTLQMVAEALMAKGDRHGTSVAAIKFYIRQMYPAVNMKRLRYLLRRALAKGVSKGVLVRPRNSTATGARGRFKLVTKNKIKVTQTKKSRASVKPKKKKVIKTSEAGNVSSEGETKKKVSATKKKVPTNASPKKKAPTTKKTVSAEASSEKKVSATKKKVSEEASSEKKVPATKKKVSGDTLPKKKVPATKKKVSREASPKRKVPATKKIVPAEESTKKKVPTAVKKVPVKASAKTKVPEKAKKATVEGMAKEDSKPKDVEEVRAKARGMKPKAEITKGKKKAPIIPKKVVEDRKAEKTKLRAASEGPLKTRKQKGSPNIQVKSKGAAAMSKVRKAGGTKEGSDESKTAAQNKSKLDVGIKSSTSQSKVLRESDTVKDQPRSKGKKPEASKVFKKTGKSPKGSSTKPASKKVK</sequence>